<reference evidence="8 9" key="1">
    <citation type="journal article" date="2019" name="Int. J. Syst. Evol. Microbiol.">
        <title>The Global Catalogue of Microorganisms (GCM) 10K type strain sequencing project: providing services to taxonomists for standard genome sequencing and annotation.</title>
        <authorList>
            <consortium name="The Broad Institute Genomics Platform"/>
            <consortium name="The Broad Institute Genome Sequencing Center for Infectious Disease"/>
            <person name="Wu L."/>
            <person name="Ma J."/>
        </authorList>
    </citation>
    <scope>NUCLEOTIDE SEQUENCE [LARGE SCALE GENOMIC DNA]</scope>
    <source>
        <strain evidence="8 9">JCM 13581</strain>
    </source>
</reference>
<dbReference type="CDD" id="cd01167">
    <property type="entry name" value="bac_FRK"/>
    <property type="match status" value="1"/>
</dbReference>
<dbReference type="EMBL" id="BAAAMJ010000029">
    <property type="protein sequence ID" value="GAA1916772.1"/>
    <property type="molecule type" value="Genomic_DNA"/>
</dbReference>
<dbReference type="GO" id="GO:0016301">
    <property type="term" value="F:kinase activity"/>
    <property type="evidence" value="ECO:0007669"/>
    <property type="project" value="UniProtKB-KW"/>
</dbReference>
<dbReference type="PROSITE" id="PS00583">
    <property type="entry name" value="PFKB_KINASES_1"/>
    <property type="match status" value="1"/>
</dbReference>
<feature type="region of interest" description="Disordered" evidence="6">
    <location>
        <begin position="312"/>
        <end position="339"/>
    </location>
</feature>
<name>A0ABN2PBF1_9ACTN</name>
<evidence type="ECO:0000256" key="1">
    <source>
        <dbReference type="ARBA" id="ARBA00010688"/>
    </source>
</evidence>
<keyword evidence="2" id="KW-0808">Transferase</keyword>
<protein>
    <submittedName>
        <fullName evidence="8">Carbohydrate kinase</fullName>
    </submittedName>
</protein>
<keyword evidence="4 8" id="KW-0418">Kinase</keyword>
<evidence type="ECO:0000256" key="6">
    <source>
        <dbReference type="SAM" id="MobiDB-lite"/>
    </source>
</evidence>
<evidence type="ECO:0000256" key="2">
    <source>
        <dbReference type="ARBA" id="ARBA00022679"/>
    </source>
</evidence>
<keyword evidence="3" id="KW-0547">Nucleotide-binding</keyword>
<dbReference type="PANTHER" id="PTHR43085">
    <property type="entry name" value="HEXOKINASE FAMILY MEMBER"/>
    <property type="match status" value="1"/>
</dbReference>
<dbReference type="InterPro" id="IPR011611">
    <property type="entry name" value="PfkB_dom"/>
</dbReference>
<evidence type="ECO:0000313" key="8">
    <source>
        <dbReference type="EMBL" id="GAA1916772.1"/>
    </source>
</evidence>
<keyword evidence="5" id="KW-0067">ATP-binding</keyword>
<sequence>MPGSRENPAGPRVTVVGEALVDLLWRSGAREAHAVAGGSPANVAVGLRRLGRPVTLLTTWGDDPPGELVRDRLARTGVEVVRVPSGSPRTTVALAFLDGQGAADYDFVASWDPLRLPVPEGTAVLHTGSLAVVVPPGAERVLRLCREQRERGRTIVTDLNVRPAVQPDRAAYLTACHRVAEVSDIVKASDEDLAWLLPGLSAREAARSLLARGPRLAVVTEGRRGAFALTTTAEARVSAPRVTVADSVGAGDTFQAALLDAVAARGGPPEGPGELEAVLTRCATAAAITCTRTGADPPTREDLARALEHDVRSVPCDAPGPAVTDRAAGPGGRPGRPAH</sequence>
<dbReference type="InterPro" id="IPR050306">
    <property type="entry name" value="PfkB_Carbo_kinase"/>
</dbReference>
<dbReference type="Pfam" id="PF00294">
    <property type="entry name" value="PfkB"/>
    <property type="match status" value="1"/>
</dbReference>
<comment type="similarity">
    <text evidence="1">Belongs to the carbohydrate kinase PfkB family.</text>
</comment>
<dbReference type="PANTHER" id="PTHR43085:SF1">
    <property type="entry name" value="PSEUDOURIDINE KINASE-RELATED"/>
    <property type="match status" value="1"/>
</dbReference>
<evidence type="ECO:0000256" key="5">
    <source>
        <dbReference type="ARBA" id="ARBA00022840"/>
    </source>
</evidence>
<evidence type="ECO:0000313" key="9">
    <source>
        <dbReference type="Proteomes" id="UP001501303"/>
    </source>
</evidence>
<dbReference type="SUPFAM" id="SSF53613">
    <property type="entry name" value="Ribokinase-like"/>
    <property type="match status" value="1"/>
</dbReference>
<keyword evidence="9" id="KW-1185">Reference proteome</keyword>
<dbReference type="InterPro" id="IPR029056">
    <property type="entry name" value="Ribokinase-like"/>
</dbReference>
<dbReference type="Gene3D" id="3.40.1190.20">
    <property type="match status" value="1"/>
</dbReference>
<accession>A0ABN2PBF1</accession>
<dbReference type="RefSeq" id="WP_344261998.1">
    <property type="nucleotide sequence ID" value="NZ_BAAAMJ010000029.1"/>
</dbReference>
<organism evidence="8 9">
    <name type="scientific">Streptomyces sodiiphilus</name>
    <dbReference type="NCBI Taxonomy" id="226217"/>
    <lineage>
        <taxon>Bacteria</taxon>
        <taxon>Bacillati</taxon>
        <taxon>Actinomycetota</taxon>
        <taxon>Actinomycetes</taxon>
        <taxon>Kitasatosporales</taxon>
        <taxon>Streptomycetaceae</taxon>
        <taxon>Streptomyces</taxon>
    </lineage>
</organism>
<dbReference type="Proteomes" id="UP001501303">
    <property type="component" value="Unassembled WGS sequence"/>
</dbReference>
<comment type="caution">
    <text evidence="8">The sequence shown here is derived from an EMBL/GenBank/DDBJ whole genome shotgun (WGS) entry which is preliminary data.</text>
</comment>
<feature type="domain" description="Carbohydrate kinase PfkB" evidence="7">
    <location>
        <begin position="13"/>
        <end position="298"/>
    </location>
</feature>
<dbReference type="PROSITE" id="PS00584">
    <property type="entry name" value="PFKB_KINASES_2"/>
    <property type="match status" value="1"/>
</dbReference>
<gene>
    <name evidence="8" type="ORF">GCM10009716_27400</name>
</gene>
<evidence type="ECO:0000259" key="7">
    <source>
        <dbReference type="Pfam" id="PF00294"/>
    </source>
</evidence>
<proteinExistence type="inferred from homology"/>
<evidence type="ECO:0000256" key="4">
    <source>
        <dbReference type="ARBA" id="ARBA00022777"/>
    </source>
</evidence>
<dbReference type="InterPro" id="IPR002173">
    <property type="entry name" value="Carboh/pur_kinase_PfkB_CS"/>
</dbReference>
<evidence type="ECO:0000256" key="3">
    <source>
        <dbReference type="ARBA" id="ARBA00022741"/>
    </source>
</evidence>
<feature type="compositionally biased region" description="Gly residues" evidence="6">
    <location>
        <begin position="329"/>
        <end position="339"/>
    </location>
</feature>